<comment type="caution">
    <text evidence="1">The sequence shown here is derived from an EMBL/GenBank/DDBJ whole genome shotgun (WGS) entry which is preliminary data.</text>
</comment>
<evidence type="ECO:0000313" key="2">
    <source>
        <dbReference type="Proteomes" id="UP001062846"/>
    </source>
</evidence>
<sequence>MPEIWSGDGSGAPLWSTSNAGLFCNEETEYGSRYSGTGHGSSSNQCGGFQNEGTEDGGEYGASETEEEDPKETDESLLLEDEDDVPEEHSCTWVILSFVLLKNSCALSRRLALTTILVKRVIAF</sequence>
<reference evidence="1" key="1">
    <citation type="submission" date="2022-02" db="EMBL/GenBank/DDBJ databases">
        <title>Plant Genome Project.</title>
        <authorList>
            <person name="Zhang R.-G."/>
        </authorList>
    </citation>
    <scope>NUCLEOTIDE SEQUENCE</scope>
    <source>
        <strain evidence="1">AT1</strain>
    </source>
</reference>
<name>A0ACC0P031_RHOML</name>
<protein>
    <submittedName>
        <fullName evidence="1">Uncharacterized protein</fullName>
    </submittedName>
</protein>
<keyword evidence="2" id="KW-1185">Reference proteome</keyword>
<accession>A0ACC0P031</accession>
<proteinExistence type="predicted"/>
<dbReference type="Proteomes" id="UP001062846">
    <property type="component" value="Chromosome 4"/>
</dbReference>
<dbReference type="EMBL" id="CM046391">
    <property type="protein sequence ID" value="KAI8558835.1"/>
    <property type="molecule type" value="Genomic_DNA"/>
</dbReference>
<organism evidence="1 2">
    <name type="scientific">Rhododendron molle</name>
    <name type="common">Chinese azalea</name>
    <name type="synonym">Azalea mollis</name>
    <dbReference type="NCBI Taxonomy" id="49168"/>
    <lineage>
        <taxon>Eukaryota</taxon>
        <taxon>Viridiplantae</taxon>
        <taxon>Streptophyta</taxon>
        <taxon>Embryophyta</taxon>
        <taxon>Tracheophyta</taxon>
        <taxon>Spermatophyta</taxon>
        <taxon>Magnoliopsida</taxon>
        <taxon>eudicotyledons</taxon>
        <taxon>Gunneridae</taxon>
        <taxon>Pentapetalae</taxon>
        <taxon>asterids</taxon>
        <taxon>Ericales</taxon>
        <taxon>Ericaceae</taxon>
        <taxon>Ericoideae</taxon>
        <taxon>Rhodoreae</taxon>
        <taxon>Rhododendron</taxon>
    </lineage>
</organism>
<evidence type="ECO:0000313" key="1">
    <source>
        <dbReference type="EMBL" id="KAI8558835.1"/>
    </source>
</evidence>
<gene>
    <name evidence="1" type="ORF">RHMOL_Rhmol04G0127300</name>
</gene>